<dbReference type="PANTHER" id="PTHR46167">
    <property type="entry name" value="N-LYSINE METHYLTRANSFERASE KMT5A"/>
    <property type="match status" value="1"/>
</dbReference>
<dbReference type="SMART" id="SM00317">
    <property type="entry name" value="SET"/>
    <property type="match status" value="1"/>
</dbReference>
<evidence type="ECO:0000259" key="1">
    <source>
        <dbReference type="PROSITE" id="PS50280"/>
    </source>
</evidence>
<dbReference type="InterPro" id="IPR001214">
    <property type="entry name" value="SET_dom"/>
</dbReference>
<dbReference type="Proteomes" id="UP001159427">
    <property type="component" value="Unassembled WGS sequence"/>
</dbReference>
<dbReference type="InterPro" id="IPR051760">
    <property type="entry name" value="KMT5A"/>
</dbReference>
<dbReference type="Pfam" id="PF00856">
    <property type="entry name" value="SET"/>
    <property type="match status" value="1"/>
</dbReference>
<dbReference type="InterPro" id="IPR046341">
    <property type="entry name" value="SET_dom_sf"/>
</dbReference>
<reference evidence="2 3" key="1">
    <citation type="submission" date="2022-05" db="EMBL/GenBank/DDBJ databases">
        <authorList>
            <consortium name="Genoscope - CEA"/>
            <person name="William W."/>
        </authorList>
    </citation>
    <scope>NUCLEOTIDE SEQUENCE [LARGE SCALE GENOMIC DNA]</scope>
</reference>
<name>A0ABN8QCL9_9CNID</name>
<proteinExistence type="predicted"/>
<dbReference type="Gene3D" id="2.170.270.10">
    <property type="entry name" value="SET domain"/>
    <property type="match status" value="1"/>
</dbReference>
<sequence length="284" mass="32196">MSYANVRRVMLRHKRAAKCPLLSKFLNQCVTTEEGNFVSTSELFSAYETAVSIWTDDDSVHGQTKFLMKRSAFNRQLKKEISTFSFSNNGNVTYGVQNNTRGYFNIKLHRARRMLGHEFGGEQMLRNISVFMARHPPPVPPIEVHDVPSDPRGAGKCAFAKKDVERGQVVAEYTGELISMTEATKREAEYARVGKTCTLMVIDHRGQSIAIDPYYGDIHAELNLAATINHSRQNANLKPYVDDTSSRARVFFVALHDIPQSVEFLWNYGDADWEYHTNSQTLPP</sequence>
<dbReference type="PANTHER" id="PTHR46167:SF1">
    <property type="entry name" value="N-LYSINE METHYLTRANSFERASE KMT5A"/>
    <property type="match status" value="1"/>
</dbReference>
<dbReference type="PROSITE" id="PS50280">
    <property type="entry name" value="SET"/>
    <property type="match status" value="1"/>
</dbReference>
<comment type="caution">
    <text evidence="2">The sequence shown here is derived from an EMBL/GenBank/DDBJ whole genome shotgun (WGS) entry which is preliminary data.</text>
</comment>
<organism evidence="2 3">
    <name type="scientific">Porites evermanni</name>
    <dbReference type="NCBI Taxonomy" id="104178"/>
    <lineage>
        <taxon>Eukaryota</taxon>
        <taxon>Metazoa</taxon>
        <taxon>Cnidaria</taxon>
        <taxon>Anthozoa</taxon>
        <taxon>Hexacorallia</taxon>
        <taxon>Scleractinia</taxon>
        <taxon>Fungiina</taxon>
        <taxon>Poritidae</taxon>
        <taxon>Porites</taxon>
    </lineage>
</organism>
<keyword evidence="3" id="KW-1185">Reference proteome</keyword>
<gene>
    <name evidence="2" type="ORF">PEVE_00003817</name>
</gene>
<dbReference type="SUPFAM" id="SSF82199">
    <property type="entry name" value="SET domain"/>
    <property type="match status" value="1"/>
</dbReference>
<protein>
    <recommendedName>
        <fullName evidence="1">SET domain-containing protein</fullName>
    </recommendedName>
</protein>
<evidence type="ECO:0000313" key="3">
    <source>
        <dbReference type="Proteomes" id="UP001159427"/>
    </source>
</evidence>
<accession>A0ABN8QCL9</accession>
<dbReference type="EMBL" id="CALNXI010001231">
    <property type="protein sequence ID" value="CAH3161049.1"/>
    <property type="molecule type" value="Genomic_DNA"/>
</dbReference>
<feature type="domain" description="SET" evidence="1">
    <location>
        <begin position="140"/>
        <end position="269"/>
    </location>
</feature>
<evidence type="ECO:0000313" key="2">
    <source>
        <dbReference type="EMBL" id="CAH3161049.1"/>
    </source>
</evidence>